<reference evidence="1 2" key="1">
    <citation type="submission" date="2018-03" db="EMBL/GenBank/DDBJ databases">
        <title>Genomic Encyclopedia of Archaeal and Bacterial Type Strains, Phase II (KMG-II): from individual species to whole genera.</title>
        <authorList>
            <person name="Goeker M."/>
        </authorList>
    </citation>
    <scope>NUCLEOTIDE SEQUENCE [LARGE SCALE GENOMIC DNA]</scope>
    <source>
        <strain evidence="1 2">DSM 29057</strain>
    </source>
</reference>
<dbReference type="InterPro" id="IPR035069">
    <property type="entry name" value="TTHA1013/TTHA0281-like"/>
</dbReference>
<proteinExistence type="predicted"/>
<dbReference type="Proteomes" id="UP000241964">
    <property type="component" value="Unassembled WGS sequence"/>
</dbReference>
<accession>A0A2P8FVG4</accession>
<dbReference type="RefSeq" id="WP_106597607.1">
    <property type="nucleotide sequence ID" value="NZ_PYAS01000011.1"/>
</dbReference>
<evidence type="ECO:0000313" key="1">
    <source>
        <dbReference type="EMBL" id="PSL25711.1"/>
    </source>
</evidence>
<name>A0A2P8FVG4_9BACT</name>
<evidence type="ECO:0000313" key="2">
    <source>
        <dbReference type="Proteomes" id="UP000241964"/>
    </source>
</evidence>
<dbReference type="Gene3D" id="3.30.160.250">
    <property type="match status" value="1"/>
</dbReference>
<comment type="caution">
    <text evidence="1">The sequence shown here is derived from an EMBL/GenBank/DDBJ whole genome shotgun (WGS) entry which is preliminary data.</text>
</comment>
<sequence length="77" mass="8446">METVKVIIGKGKGLYGAYSENAPGIWGEGSSVAEVKRSFKEAIELYIEYNEPGKVPAILSGEYDLKWEFEEEGTISG</sequence>
<dbReference type="AlphaFoldDB" id="A0A2P8FVG4"/>
<protein>
    <submittedName>
        <fullName evidence="1">Uncharacterized protein</fullName>
    </submittedName>
</protein>
<dbReference type="SUPFAM" id="SSF143100">
    <property type="entry name" value="TTHA1013/TTHA0281-like"/>
    <property type="match status" value="1"/>
</dbReference>
<dbReference type="OrthoDB" id="965427at2"/>
<dbReference type="EMBL" id="PYAS01000011">
    <property type="protein sequence ID" value="PSL25711.1"/>
    <property type="molecule type" value="Genomic_DNA"/>
</dbReference>
<gene>
    <name evidence="1" type="ORF">CLV60_111162</name>
</gene>
<organism evidence="1 2">
    <name type="scientific">Dyadobacter jiangsuensis</name>
    <dbReference type="NCBI Taxonomy" id="1591085"/>
    <lineage>
        <taxon>Bacteria</taxon>
        <taxon>Pseudomonadati</taxon>
        <taxon>Bacteroidota</taxon>
        <taxon>Cytophagia</taxon>
        <taxon>Cytophagales</taxon>
        <taxon>Spirosomataceae</taxon>
        <taxon>Dyadobacter</taxon>
    </lineage>
</organism>
<keyword evidence="2" id="KW-1185">Reference proteome</keyword>